<dbReference type="AlphaFoldDB" id="D8MBQ8"/>
<evidence type="ECO:0000313" key="3">
    <source>
        <dbReference type="Proteomes" id="UP000008312"/>
    </source>
</evidence>
<dbReference type="Proteomes" id="UP000008312">
    <property type="component" value="Unassembled WGS sequence"/>
</dbReference>
<gene>
    <name evidence="2" type="ORF">GSBLH_T00005093001</name>
</gene>
<dbReference type="EMBL" id="FN668691">
    <property type="protein sequence ID" value="CBK25497.2"/>
    <property type="molecule type" value="Genomic_DNA"/>
</dbReference>
<name>D8MBQ8_BLAHO</name>
<dbReference type="InParanoid" id="D8MBQ8"/>
<reference evidence="2" key="1">
    <citation type="submission" date="2010-02" db="EMBL/GenBank/DDBJ databases">
        <title>Sequencing and annotation of the Blastocystis hominis genome.</title>
        <authorList>
            <person name="Wincker P."/>
        </authorList>
    </citation>
    <scope>NUCLEOTIDE SEQUENCE</scope>
    <source>
        <strain evidence="2">Singapore isolate B</strain>
    </source>
</reference>
<dbReference type="GeneID" id="24922074"/>
<sequence length="149" mass="16566">MCEVTEEKLSEREIREYFRKLLCTQKDTLSESNPSAHASCQSPRQKRQRKKSIHLDGSDSEIYRLSRSKSSPFLAYSSSSQLLFFSDSNIEPDSESEANTSSAVPREKCGNASNCLSATIPRGCNNQLLVLSGTDPSFVHSVEQQLEGV</sequence>
<feature type="region of interest" description="Disordered" evidence="1">
    <location>
        <begin position="28"/>
        <end position="55"/>
    </location>
</feature>
<dbReference type="RefSeq" id="XP_012899545.1">
    <property type="nucleotide sequence ID" value="XM_013044091.1"/>
</dbReference>
<proteinExistence type="predicted"/>
<feature type="compositionally biased region" description="Polar residues" evidence="1">
    <location>
        <begin position="28"/>
        <end position="43"/>
    </location>
</feature>
<accession>D8MBQ8</accession>
<protein>
    <submittedName>
        <fullName evidence="2">Uncharacterized protein</fullName>
    </submittedName>
</protein>
<keyword evidence="3" id="KW-1185">Reference proteome</keyword>
<evidence type="ECO:0000313" key="2">
    <source>
        <dbReference type="EMBL" id="CBK25497.2"/>
    </source>
</evidence>
<organism evidence="2">
    <name type="scientific">Blastocystis hominis</name>
    <dbReference type="NCBI Taxonomy" id="12968"/>
    <lineage>
        <taxon>Eukaryota</taxon>
        <taxon>Sar</taxon>
        <taxon>Stramenopiles</taxon>
        <taxon>Bigyra</taxon>
        <taxon>Opalozoa</taxon>
        <taxon>Opalinata</taxon>
        <taxon>Blastocystidae</taxon>
        <taxon>Blastocystis</taxon>
    </lineage>
</organism>
<evidence type="ECO:0000256" key="1">
    <source>
        <dbReference type="SAM" id="MobiDB-lite"/>
    </source>
</evidence>